<dbReference type="Pfam" id="PF01025">
    <property type="entry name" value="GrpE"/>
    <property type="match status" value="1"/>
</dbReference>
<comment type="caution">
    <text evidence="2">The sequence shown here is derived from an EMBL/GenBank/DDBJ whole genome shotgun (WGS) entry which is preliminary data.</text>
</comment>
<dbReference type="EMBL" id="BLPG01000001">
    <property type="protein sequence ID" value="GFJ86569.1"/>
    <property type="molecule type" value="Genomic_DNA"/>
</dbReference>
<sequence length="180" mass="19605">MVDPVVERLDALTGSVEDMRRDMAASRDRAAAQERVIERLHEENERLRSGERMLLLRPVLTDLLRLRNDLLRQAGTLPEEMSIAQTAELLESFAYSVEMALSRCGVEVVRPEVGTAFDPAGQRATRVVAAPSPQLDGTVAGVLGDGYLDTVTNRALAAATVLVQRWTEPTIVEAPAGPSN</sequence>
<dbReference type="GO" id="GO:0042803">
    <property type="term" value="F:protein homodimerization activity"/>
    <property type="evidence" value="ECO:0007669"/>
    <property type="project" value="InterPro"/>
</dbReference>
<gene>
    <name evidence="2" type="ORF">Prum_002110</name>
</gene>
<evidence type="ECO:0000256" key="1">
    <source>
        <dbReference type="SAM" id="Coils"/>
    </source>
</evidence>
<dbReference type="GO" id="GO:0006457">
    <property type="term" value="P:protein folding"/>
    <property type="evidence" value="ECO:0007669"/>
    <property type="project" value="InterPro"/>
</dbReference>
<proteinExistence type="predicted"/>
<dbReference type="AlphaFoldDB" id="A0A6V8KW83"/>
<reference evidence="2 3" key="1">
    <citation type="submission" date="2020-03" db="EMBL/GenBank/DDBJ databases">
        <title>Whole genome shotgun sequence of Phytohabitans rumicis NBRC 108638.</title>
        <authorList>
            <person name="Komaki H."/>
            <person name="Tamura T."/>
        </authorList>
    </citation>
    <scope>NUCLEOTIDE SEQUENCE [LARGE SCALE GENOMIC DNA]</scope>
    <source>
        <strain evidence="2 3">NBRC 108638</strain>
    </source>
</reference>
<protein>
    <recommendedName>
        <fullName evidence="4">Nucleotide exchange factor GrpE</fullName>
    </recommendedName>
</protein>
<accession>A0A6V8KW83</accession>
<dbReference type="GO" id="GO:0000774">
    <property type="term" value="F:adenyl-nucleotide exchange factor activity"/>
    <property type="evidence" value="ECO:0007669"/>
    <property type="project" value="InterPro"/>
</dbReference>
<reference evidence="2 3" key="2">
    <citation type="submission" date="2020-03" db="EMBL/GenBank/DDBJ databases">
        <authorList>
            <person name="Ichikawa N."/>
            <person name="Kimura A."/>
            <person name="Kitahashi Y."/>
            <person name="Uohara A."/>
        </authorList>
    </citation>
    <scope>NUCLEOTIDE SEQUENCE [LARGE SCALE GENOMIC DNA]</scope>
    <source>
        <strain evidence="2 3">NBRC 108638</strain>
    </source>
</reference>
<keyword evidence="3" id="KW-1185">Reference proteome</keyword>
<keyword evidence="1" id="KW-0175">Coiled coil</keyword>
<name>A0A6V8KW83_9ACTN</name>
<feature type="coiled-coil region" evidence="1">
    <location>
        <begin position="23"/>
        <end position="50"/>
    </location>
</feature>
<dbReference type="Proteomes" id="UP000482960">
    <property type="component" value="Unassembled WGS sequence"/>
</dbReference>
<organism evidence="2 3">
    <name type="scientific">Phytohabitans rumicis</name>
    <dbReference type="NCBI Taxonomy" id="1076125"/>
    <lineage>
        <taxon>Bacteria</taxon>
        <taxon>Bacillati</taxon>
        <taxon>Actinomycetota</taxon>
        <taxon>Actinomycetes</taxon>
        <taxon>Micromonosporales</taxon>
        <taxon>Micromonosporaceae</taxon>
    </lineage>
</organism>
<evidence type="ECO:0008006" key="4">
    <source>
        <dbReference type="Google" id="ProtNLM"/>
    </source>
</evidence>
<dbReference type="InterPro" id="IPR000740">
    <property type="entry name" value="GrpE"/>
</dbReference>
<evidence type="ECO:0000313" key="2">
    <source>
        <dbReference type="EMBL" id="GFJ86569.1"/>
    </source>
</evidence>
<dbReference type="GO" id="GO:0051087">
    <property type="term" value="F:protein-folding chaperone binding"/>
    <property type="evidence" value="ECO:0007669"/>
    <property type="project" value="InterPro"/>
</dbReference>
<evidence type="ECO:0000313" key="3">
    <source>
        <dbReference type="Proteomes" id="UP000482960"/>
    </source>
</evidence>